<evidence type="ECO:0000259" key="11">
    <source>
        <dbReference type="Pfam" id="PF14850"/>
    </source>
</evidence>
<dbReference type="GO" id="GO:0009898">
    <property type="term" value="C:cytoplasmic side of plasma membrane"/>
    <property type="evidence" value="ECO:0007669"/>
    <property type="project" value="TreeGrafter"/>
</dbReference>
<dbReference type="InterPro" id="IPR016161">
    <property type="entry name" value="Ald_DH/histidinol_DH"/>
</dbReference>
<dbReference type="CDD" id="cd07125">
    <property type="entry name" value="ALDH_PutA-P5CDH"/>
    <property type="match status" value="1"/>
</dbReference>
<keyword evidence="5" id="KW-0274">FAD</keyword>
<comment type="function">
    <text evidence="5">Oxidizes proline to glutamate for use as a carbon and nitrogen source.</text>
</comment>
<sequence length="1226" mass="131889">MVNEAIRGLDGHGRGNVSELRERIRAHYAADEAEVLRALFERIALPDEERRRVAEAGANYVARVRKETSPSMMESFLAEYGLSTAEGVGLMCLAEALLRVPDAETIDDLIHDKIEPSDWGAHLGKSSSSMVNASTWALMLTGKVLDDDPKGPVRALRGLVRRMGEPVVRTAVGQSMKILGRQFVLGQTIEEGMKNARELEKQGYTYSYDMLGEAARTDEDAQRYHDAYAKAISAIAKQAKGDVRGSPGISVKLSALHPRYETTHRDTVMSDLVPRARELVKQAAKANIGFNIDAEEQDRLDLSLDVIEELLCDPSLAGWDGFGVVVQAYGRRAAPMIEALHEMAERFDRKIMVRLVKGAYWDTEIKLAQEMGVETFPVFTRKVNTDVSYMACAQMLLDRRDRIYPQFATHNAHTCAAIIAMGGDDKDSYEFQRLHGMGESLHHIVKQSEGTHCRIYAPVGAHRDLLAYLVRRLLENGANSSFVNQVVDDTIPPSEVAKDPVAEMQRLGDTIASPSIRQPGELFAPERKNSRGYRINEPASIRPLLAARETFADSTWTAGPMLAGGPAPQGEARDALSPADTSRVVGQVHEATKEEVTAALDAAEEGFKEWSARPVAERAEVLRRTADLYEEHIAELTVIATREAGKMMFDGIAEVREAVDFLRYYANESERLEAEEPGSARGVFVCISPWNFPLAIFTGQIAAALGAGNAVLAKPAEQTPLIAARAVELMREAGLPEAALQLLPGDGPTVGGPLTSDPRIAGVCFTGSTEVAQIIHKALAQNAGPEAVLIAETGGLNAMIVDSSALTEQAVRDILISSFQSAGQRCSALRMLYVQEEARERLLTMLDGAMDALVIGDPWNTDTDVSPVIDAEAQADITAYVAAARKAGKLLKTLPAPEEGTFVTPAVVEVGGINDLEREIFGPVLHVATFKAREIDEVVDAINERGYGLTFGLHTRIDDRVQQIVERIHVGNVYVNRNQIGAIVGSQPFGGEGLSGTGPKAGGPLYVTRFRRTAEAERLDAPTGEAVSLGDLQSALDGLDSRNWAARPDRVEVLRRALSGKRGVIRKALAEAASLDMTPQTLPGPTGESNRLAMYPKGPVLCLGPTLDIAVAQAVQALGAGCPALVVAPGAAEAVQPLQSAGAPVAGLDGRVAADTLTAVEGIVAVAAAGSSDWTRELRLALAEREGAIVPLETQTIAPERYALERHLCIDTTAAGGNASLLATAE</sequence>
<dbReference type="GO" id="GO:0004657">
    <property type="term" value="F:proline dehydrogenase activity"/>
    <property type="evidence" value="ECO:0007669"/>
    <property type="project" value="UniProtKB-UniRule"/>
</dbReference>
<comment type="cofactor">
    <cofactor evidence="5">
        <name>FAD</name>
        <dbReference type="ChEBI" id="CHEBI:57692"/>
    </cofactor>
</comment>
<dbReference type="Gene3D" id="3.20.20.220">
    <property type="match status" value="1"/>
</dbReference>
<dbReference type="NCBIfam" id="TIGR01238">
    <property type="entry name" value="D1pyr5carbox3"/>
    <property type="match status" value="1"/>
</dbReference>
<dbReference type="GO" id="GO:0003842">
    <property type="term" value="F:L-glutamate gamma-semialdehyde dehydrogenase activity"/>
    <property type="evidence" value="ECO:0007669"/>
    <property type="project" value="UniProtKB-UniRule"/>
</dbReference>
<dbReference type="InterPro" id="IPR024089">
    <property type="entry name" value="PRODH_PutA_dom_I/II"/>
</dbReference>
<comment type="similarity">
    <text evidence="5">In the C-terminal section; belongs to the aldehyde dehydrogenase family.</text>
</comment>
<reference evidence="13 14" key="1">
    <citation type="submission" date="2016-10" db="EMBL/GenBank/DDBJ databases">
        <authorList>
            <person name="de Groot N.N."/>
        </authorList>
    </citation>
    <scope>NUCLEOTIDE SEQUENCE [LARGE SCALE GENOMIC DNA]</scope>
    <source>
        <strain evidence="13 14">CGMCC 1.6493</strain>
    </source>
</reference>
<dbReference type="PROSITE" id="PS00070">
    <property type="entry name" value="ALDEHYDE_DEHYDR_CYS"/>
    <property type="match status" value="1"/>
</dbReference>
<evidence type="ECO:0000256" key="3">
    <source>
        <dbReference type="ARBA" id="ARBA00023027"/>
    </source>
</evidence>
<dbReference type="AlphaFoldDB" id="A0A1I7BVZ4"/>
<dbReference type="InterPro" id="IPR015590">
    <property type="entry name" value="Aldehyde_DH_dom"/>
</dbReference>
<dbReference type="EMBL" id="FPAQ01000031">
    <property type="protein sequence ID" value="SFT91362.1"/>
    <property type="molecule type" value="Genomic_DNA"/>
</dbReference>
<dbReference type="PIRSF" id="PIRSF000197">
    <property type="entry name" value="Bifunct_PutA"/>
    <property type="match status" value="1"/>
</dbReference>
<dbReference type="SUPFAM" id="SSF51730">
    <property type="entry name" value="FAD-linked oxidoreductase"/>
    <property type="match status" value="1"/>
</dbReference>
<keyword evidence="5" id="KW-0805">Transcription regulation</keyword>
<evidence type="ECO:0000256" key="5">
    <source>
        <dbReference type="PIRNR" id="PIRNR000197"/>
    </source>
</evidence>
<gene>
    <name evidence="13" type="ORF">SAMN04487956_13113</name>
</gene>
<keyword evidence="5" id="KW-0642">Proline metabolism</keyword>
<dbReference type="Pfam" id="PF14850">
    <property type="entry name" value="Pro_dh-DNA_bdg"/>
    <property type="match status" value="1"/>
</dbReference>
<feature type="domain" description="Aldehyde dehydrogenase" evidence="9">
    <location>
        <begin position="571"/>
        <end position="1010"/>
    </location>
</feature>
<dbReference type="InterPro" id="IPR016160">
    <property type="entry name" value="Ald_DH_CS_CYS"/>
</dbReference>
<evidence type="ECO:0000256" key="8">
    <source>
        <dbReference type="RuleBase" id="RU003345"/>
    </source>
</evidence>
<dbReference type="InterPro" id="IPR029510">
    <property type="entry name" value="Ald_DH_CS_GLU"/>
</dbReference>
<dbReference type="InterPro" id="IPR016162">
    <property type="entry name" value="Ald_DH_N"/>
</dbReference>
<keyword evidence="2 5" id="KW-0560">Oxidoreductase</keyword>
<dbReference type="InterPro" id="IPR002872">
    <property type="entry name" value="Proline_DH_dom"/>
</dbReference>
<dbReference type="PANTHER" id="PTHR42862:SF1">
    <property type="entry name" value="DELTA-1-PYRROLINE-5-CARBOXYLATE DEHYDROGENASE 2, ISOFORM A-RELATED"/>
    <property type="match status" value="1"/>
</dbReference>
<dbReference type="InterPro" id="IPR005933">
    <property type="entry name" value="PutA_C"/>
</dbReference>
<feature type="active site" evidence="6">
    <location>
        <position position="826"/>
    </location>
</feature>
<keyword evidence="5" id="KW-0678">Repressor</keyword>
<evidence type="ECO:0000256" key="6">
    <source>
        <dbReference type="PIRSR" id="PIRSR000197-1"/>
    </source>
</evidence>
<dbReference type="SUPFAM" id="SSF53720">
    <property type="entry name" value="ALDH-like"/>
    <property type="match status" value="1"/>
</dbReference>
<evidence type="ECO:0000256" key="2">
    <source>
        <dbReference type="ARBA" id="ARBA00023002"/>
    </source>
</evidence>
<dbReference type="Pfam" id="PF00171">
    <property type="entry name" value="Aldedh"/>
    <property type="match status" value="1"/>
</dbReference>
<dbReference type="FunFam" id="3.40.309.10:FF:000005">
    <property type="entry name" value="1-pyrroline-5-carboxylate dehydrogenase 1"/>
    <property type="match status" value="1"/>
</dbReference>
<evidence type="ECO:0000256" key="4">
    <source>
        <dbReference type="ARBA" id="ARBA00048142"/>
    </source>
</evidence>
<dbReference type="InterPro" id="IPR029041">
    <property type="entry name" value="FAD-linked_oxidoreductase-like"/>
</dbReference>
<evidence type="ECO:0000256" key="1">
    <source>
        <dbReference type="ARBA" id="ARBA00004786"/>
    </source>
</evidence>
<feature type="domain" description="Proline dehydrogenase" evidence="10">
    <location>
        <begin position="193"/>
        <end position="485"/>
    </location>
</feature>
<dbReference type="InterPro" id="IPR024082">
    <property type="entry name" value="PRODH_PutA_dom_II"/>
</dbReference>
<accession>A0A1I7BVZ4</accession>
<name>A0A1I7BVZ4_9GAMM</name>
<dbReference type="GO" id="GO:0003677">
    <property type="term" value="F:DNA binding"/>
    <property type="evidence" value="ECO:0007669"/>
    <property type="project" value="UniProtKB-KW"/>
</dbReference>
<dbReference type="Pfam" id="PF01619">
    <property type="entry name" value="Pro_dh"/>
    <property type="match status" value="1"/>
</dbReference>
<protein>
    <recommendedName>
        <fullName evidence="5">Bifunctional protein PutA</fullName>
    </recommendedName>
    <domain>
        <recommendedName>
            <fullName evidence="5">Proline dehydrogenase</fullName>
            <ecNumber evidence="5">1.5.5.2</ecNumber>
        </recommendedName>
        <alternativeName>
            <fullName evidence="5">Proline oxidase</fullName>
        </alternativeName>
    </domain>
    <domain>
        <recommendedName>
            <fullName evidence="5">Delta-1-pyrroline-5-carboxylate dehydrogenase</fullName>
            <shortName evidence="5">P5C dehydrogenase</shortName>
            <ecNumber evidence="5">1.2.1.88</ecNumber>
        </recommendedName>
        <alternativeName>
            <fullName evidence="5">L-glutamate gamma-semialdehyde dehydrogenase</fullName>
        </alternativeName>
    </domain>
</protein>
<evidence type="ECO:0000259" key="10">
    <source>
        <dbReference type="Pfam" id="PF01619"/>
    </source>
</evidence>
<keyword evidence="5" id="KW-0285">Flavoprotein</keyword>
<dbReference type="RefSeq" id="WP_089851002.1">
    <property type="nucleotide sequence ID" value="NZ_FPAQ01000031.1"/>
</dbReference>
<dbReference type="SUPFAM" id="SSF81935">
    <property type="entry name" value="N-terminal domain of bifunctional PutA protein"/>
    <property type="match status" value="1"/>
</dbReference>
<dbReference type="UniPathway" id="UPA00261">
    <property type="reaction ID" value="UER00373"/>
</dbReference>
<feature type="active site" evidence="6 7">
    <location>
        <position position="792"/>
    </location>
</feature>
<dbReference type="GO" id="GO:0010133">
    <property type="term" value="P:L-proline catabolic process to L-glutamate"/>
    <property type="evidence" value="ECO:0007669"/>
    <property type="project" value="UniProtKB-UniRule"/>
</dbReference>
<evidence type="ECO:0000259" key="12">
    <source>
        <dbReference type="Pfam" id="PF18327"/>
    </source>
</evidence>
<feature type="domain" description="Proline utilization A proline dehydrogenase N-terminal" evidence="12">
    <location>
        <begin position="18"/>
        <end position="65"/>
    </location>
</feature>
<dbReference type="EC" id="1.5.5.2" evidence="5"/>
<evidence type="ECO:0000313" key="13">
    <source>
        <dbReference type="EMBL" id="SFT91362.1"/>
    </source>
</evidence>
<comment type="similarity">
    <text evidence="5">In the N-terminal section; belongs to the proline dehydrogenase family.</text>
</comment>
<organism evidence="13 14">
    <name type="scientific">Halomonas saccharevitans</name>
    <dbReference type="NCBI Taxonomy" id="416872"/>
    <lineage>
        <taxon>Bacteria</taxon>
        <taxon>Pseudomonadati</taxon>
        <taxon>Pseudomonadota</taxon>
        <taxon>Gammaproteobacteria</taxon>
        <taxon>Oceanospirillales</taxon>
        <taxon>Halomonadaceae</taxon>
        <taxon>Halomonas</taxon>
    </lineage>
</organism>
<comment type="similarity">
    <text evidence="8">Belongs to the aldehyde dehydrogenase family.</text>
</comment>
<keyword evidence="5" id="KW-0238">DNA-binding</keyword>
<dbReference type="GO" id="GO:0003700">
    <property type="term" value="F:DNA-binding transcription factor activity"/>
    <property type="evidence" value="ECO:0007669"/>
    <property type="project" value="InterPro"/>
</dbReference>
<comment type="catalytic activity">
    <reaction evidence="4 5">
        <text>L-glutamate 5-semialdehyde + NAD(+) + H2O = L-glutamate + NADH + 2 H(+)</text>
        <dbReference type="Rhea" id="RHEA:30235"/>
        <dbReference type="ChEBI" id="CHEBI:15377"/>
        <dbReference type="ChEBI" id="CHEBI:15378"/>
        <dbReference type="ChEBI" id="CHEBI:29985"/>
        <dbReference type="ChEBI" id="CHEBI:57540"/>
        <dbReference type="ChEBI" id="CHEBI:57945"/>
        <dbReference type="ChEBI" id="CHEBI:58066"/>
        <dbReference type="EC" id="1.2.1.88"/>
    </reaction>
</comment>
<keyword evidence="5" id="KW-0804">Transcription</keyword>
<dbReference type="Gene3D" id="1.20.5.460">
    <property type="entry name" value="Single helix bin"/>
    <property type="match status" value="1"/>
</dbReference>
<dbReference type="Proteomes" id="UP000199594">
    <property type="component" value="Unassembled WGS sequence"/>
</dbReference>
<keyword evidence="3 5" id="KW-0520">NAD</keyword>
<evidence type="ECO:0000259" key="9">
    <source>
        <dbReference type="Pfam" id="PF00171"/>
    </source>
</evidence>
<dbReference type="InterPro" id="IPR050485">
    <property type="entry name" value="Proline_metab_enzyme"/>
</dbReference>
<comment type="catalytic activity">
    <reaction evidence="5">
        <text>L-proline + a quinone = (S)-1-pyrroline-5-carboxylate + a quinol + H(+)</text>
        <dbReference type="Rhea" id="RHEA:23784"/>
        <dbReference type="ChEBI" id="CHEBI:15378"/>
        <dbReference type="ChEBI" id="CHEBI:17388"/>
        <dbReference type="ChEBI" id="CHEBI:24646"/>
        <dbReference type="ChEBI" id="CHEBI:60039"/>
        <dbReference type="ChEBI" id="CHEBI:132124"/>
        <dbReference type="EC" id="1.5.5.2"/>
    </reaction>
</comment>
<dbReference type="Pfam" id="PF18327">
    <property type="entry name" value="PRODH"/>
    <property type="match status" value="1"/>
</dbReference>
<evidence type="ECO:0000256" key="7">
    <source>
        <dbReference type="PROSITE-ProRule" id="PRU10007"/>
    </source>
</evidence>
<dbReference type="InterPro" id="IPR016163">
    <property type="entry name" value="Ald_DH_C"/>
</dbReference>
<feature type="domain" description="Proline dehydrogenase PutA" evidence="11">
    <location>
        <begin position="72"/>
        <end position="183"/>
    </location>
</feature>
<comment type="pathway">
    <text evidence="5">Amino-acid degradation; L-proline degradation into L-glutamate; L-glutamate from L-proline: step 1/2.</text>
</comment>
<dbReference type="PROSITE" id="PS00687">
    <property type="entry name" value="ALDEHYDE_DEHYDR_GLU"/>
    <property type="match status" value="1"/>
</dbReference>
<dbReference type="OrthoDB" id="9812625at2"/>
<dbReference type="Gene3D" id="3.40.605.10">
    <property type="entry name" value="Aldehyde Dehydrogenase, Chain A, domain 1"/>
    <property type="match status" value="1"/>
</dbReference>
<dbReference type="NCBIfam" id="NF008869">
    <property type="entry name" value="PRK11904.1"/>
    <property type="match status" value="1"/>
</dbReference>
<dbReference type="InterPro" id="IPR025703">
    <property type="entry name" value="Bifunct_PutA"/>
</dbReference>
<evidence type="ECO:0000313" key="14">
    <source>
        <dbReference type="Proteomes" id="UP000199594"/>
    </source>
</evidence>
<dbReference type="EC" id="1.2.1.88" evidence="5"/>
<dbReference type="InterPro" id="IPR041349">
    <property type="entry name" value="PRODH"/>
</dbReference>
<comment type="pathway">
    <text evidence="1 5">Amino-acid degradation; L-proline degradation into L-glutamate; L-glutamate from L-proline: step 2/2.</text>
</comment>
<dbReference type="PANTHER" id="PTHR42862">
    <property type="entry name" value="DELTA-1-PYRROLINE-5-CARBOXYLATE DEHYDROGENASE 1, ISOFORM A-RELATED"/>
    <property type="match status" value="1"/>
</dbReference>
<dbReference type="Gene3D" id="3.40.309.10">
    <property type="entry name" value="Aldehyde Dehydrogenase, Chain A, domain 2"/>
    <property type="match status" value="1"/>
</dbReference>
<proteinExistence type="inferred from homology"/>